<organism evidence="2 3">
    <name type="scientific">Pelagomonas calceolata</name>
    <dbReference type="NCBI Taxonomy" id="35677"/>
    <lineage>
        <taxon>Eukaryota</taxon>
        <taxon>Sar</taxon>
        <taxon>Stramenopiles</taxon>
        <taxon>Ochrophyta</taxon>
        <taxon>Pelagophyceae</taxon>
        <taxon>Pelagomonadales</taxon>
        <taxon>Pelagomonadaceae</taxon>
        <taxon>Pelagomonas</taxon>
    </lineage>
</organism>
<dbReference type="Pfam" id="PF00856">
    <property type="entry name" value="SET"/>
    <property type="match status" value="1"/>
</dbReference>
<dbReference type="SUPFAM" id="SSF82199">
    <property type="entry name" value="SET domain"/>
    <property type="match status" value="1"/>
</dbReference>
<dbReference type="Gene3D" id="2.170.270.10">
    <property type="entry name" value="SET domain"/>
    <property type="match status" value="1"/>
</dbReference>
<dbReference type="Proteomes" id="UP000789595">
    <property type="component" value="Unassembled WGS sequence"/>
</dbReference>
<dbReference type="InterPro" id="IPR001214">
    <property type="entry name" value="SET_dom"/>
</dbReference>
<dbReference type="OrthoDB" id="5560686at2759"/>
<dbReference type="InterPro" id="IPR046341">
    <property type="entry name" value="SET_dom_sf"/>
</dbReference>
<feature type="domain" description="SET" evidence="1">
    <location>
        <begin position="49"/>
        <end position="163"/>
    </location>
</feature>
<evidence type="ECO:0000313" key="2">
    <source>
        <dbReference type="EMBL" id="CAH0375900.1"/>
    </source>
</evidence>
<comment type="caution">
    <text evidence="2">The sequence shown here is derived from an EMBL/GenBank/DDBJ whole genome shotgun (WGS) entry which is preliminary data.</text>
</comment>
<name>A0A8J2WQ36_9STRA</name>
<keyword evidence="3" id="KW-1185">Reference proteome</keyword>
<dbReference type="PROSITE" id="PS50280">
    <property type="entry name" value="SET"/>
    <property type="match status" value="1"/>
</dbReference>
<reference evidence="2" key="1">
    <citation type="submission" date="2021-11" db="EMBL/GenBank/DDBJ databases">
        <authorList>
            <consortium name="Genoscope - CEA"/>
            <person name="William W."/>
        </authorList>
    </citation>
    <scope>NUCLEOTIDE SEQUENCE</scope>
</reference>
<evidence type="ECO:0000259" key="1">
    <source>
        <dbReference type="PROSITE" id="PS50280"/>
    </source>
</evidence>
<dbReference type="AlphaFoldDB" id="A0A8J2WQ36"/>
<protein>
    <recommendedName>
        <fullName evidence="1">SET domain-containing protein</fullName>
    </recommendedName>
</protein>
<dbReference type="SMART" id="SM00317">
    <property type="entry name" value="SET"/>
    <property type="match status" value="1"/>
</dbReference>
<evidence type="ECO:0000313" key="3">
    <source>
        <dbReference type="Proteomes" id="UP000789595"/>
    </source>
</evidence>
<gene>
    <name evidence="2" type="ORF">PECAL_5P04480</name>
</gene>
<sequence length="196" mass="22268">MPLRKLRTAAYALAGAAVAARLARAYRQRKRRRRQRAREAEYRVGPAWRRLRVAPSTVKGAGEGLFATERIAADETIGFYRGEVLTLREALQLKDRDYLMGGFGPNAHVDASKAFAMPGRYVNDAFDPTRLNARFDKSRKTRSARVVALRDIVEGEEIFASYGRSYWSARGVDVDGRSLLPFKERWRATLLWLLFG</sequence>
<proteinExistence type="predicted"/>
<dbReference type="EMBL" id="CAKKNE010000005">
    <property type="protein sequence ID" value="CAH0375900.1"/>
    <property type="molecule type" value="Genomic_DNA"/>
</dbReference>
<accession>A0A8J2WQ36</accession>